<dbReference type="Pfam" id="PF04055">
    <property type="entry name" value="Radical_SAM"/>
    <property type="match status" value="1"/>
</dbReference>
<dbReference type="SUPFAM" id="SSF102114">
    <property type="entry name" value="Radical SAM enzymes"/>
    <property type="match status" value="1"/>
</dbReference>
<dbReference type="GO" id="GO:0046872">
    <property type="term" value="F:metal ion binding"/>
    <property type="evidence" value="ECO:0007669"/>
    <property type="project" value="UniProtKB-KW"/>
</dbReference>
<feature type="binding site" evidence="10">
    <location>
        <position position="15"/>
    </location>
    <ligand>
        <name>GTP</name>
        <dbReference type="ChEBI" id="CHEBI:37565"/>
    </ligand>
</feature>
<comment type="cofactor">
    <cofactor evidence="10">
        <name>[4Fe-4S] cluster</name>
        <dbReference type="ChEBI" id="CHEBI:49883"/>
    </cofactor>
    <text evidence="10">Binds 2 [4Fe-4S] clusters. Binds 1 [4Fe-4S] cluster coordinated with 3 cysteines and an exchangeable S-adenosyl-L-methionine and 1 [4Fe-4S] cluster coordinated with 3 cysteines and the GTP-derived substrate.</text>
</comment>
<dbReference type="InterPro" id="IPR006638">
    <property type="entry name" value="Elp3/MiaA/NifB-like_rSAM"/>
</dbReference>
<dbReference type="GO" id="GO:1904047">
    <property type="term" value="F:S-adenosyl-L-methionine binding"/>
    <property type="evidence" value="ECO:0007669"/>
    <property type="project" value="UniProtKB-UniRule"/>
</dbReference>
<dbReference type="InterPro" id="IPR050105">
    <property type="entry name" value="MoCo_biosynth_MoaA/MoaC"/>
</dbReference>
<evidence type="ECO:0000256" key="3">
    <source>
        <dbReference type="ARBA" id="ARBA00022723"/>
    </source>
</evidence>
<proteinExistence type="inferred from homology"/>
<dbReference type="InterPro" id="IPR010505">
    <property type="entry name" value="MoaA_twitch"/>
</dbReference>
<dbReference type="Gene3D" id="3.20.20.70">
    <property type="entry name" value="Aldolase class I"/>
    <property type="match status" value="1"/>
</dbReference>
<keyword evidence="5 10" id="KW-0408">Iron</keyword>
<evidence type="ECO:0000256" key="1">
    <source>
        <dbReference type="ARBA" id="ARBA00022485"/>
    </source>
</evidence>
<evidence type="ECO:0000256" key="2">
    <source>
        <dbReference type="ARBA" id="ARBA00022691"/>
    </source>
</evidence>
<dbReference type="EC" id="4.1.99.22" evidence="10"/>
<feature type="binding site" evidence="10">
    <location>
        <position position="247"/>
    </location>
    <ligand>
        <name>[4Fe-4S] cluster</name>
        <dbReference type="ChEBI" id="CHEBI:49883"/>
        <label>2</label>
        <note>4Fe-4S-substrate</note>
    </ligand>
</feature>
<dbReference type="InterPro" id="IPR013485">
    <property type="entry name" value="MoaA_arc"/>
</dbReference>
<dbReference type="HAMAP" id="MF_01225_A">
    <property type="entry name" value="MoaA_A"/>
    <property type="match status" value="1"/>
</dbReference>
<dbReference type="PANTHER" id="PTHR22960:SF0">
    <property type="entry name" value="MOLYBDENUM COFACTOR BIOSYNTHESIS PROTEIN 1"/>
    <property type="match status" value="1"/>
</dbReference>
<evidence type="ECO:0000256" key="9">
    <source>
        <dbReference type="ARBA" id="ARBA00023239"/>
    </source>
</evidence>
<dbReference type="SMART" id="SM00729">
    <property type="entry name" value="Elp3"/>
    <property type="match status" value="1"/>
</dbReference>
<keyword evidence="9 10" id="KW-0456">Lyase</keyword>
<accession>A0A977KBA0</accession>
<dbReference type="NCBIfam" id="TIGR02668">
    <property type="entry name" value="moaA_archaeal"/>
    <property type="match status" value="1"/>
</dbReference>
<dbReference type="PROSITE" id="PS51918">
    <property type="entry name" value="RADICAL_SAM"/>
    <property type="match status" value="1"/>
</dbReference>
<feature type="binding site" evidence="10">
    <location>
        <position position="92"/>
    </location>
    <ligand>
        <name>GTP</name>
        <dbReference type="ChEBI" id="CHEBI:37565"/>
    </ligand>
</feature>
<name>A0A977KBA0_9CREN</name>
<dbReference type="InterPro" id="IPR007197">
    <property type="entry name" value="rSAM"/>
</dbReference>
<keyword evidence="3 10" id="KW-0479">Metal-binding</keyword>
<dbReference type="Proteomes" id="UP001063698">
    <property type="component" value="Chromosome"/>
</dbReference>
<feature type="binding site" evidence="10">
    <location>
        <position position="250"/>
    </location>
    <ligand>
        <name>[4Fe-4S] cluster</name>
        <dbReference type="ChEBI" id="CHEBI:49883"/>
        <label>2</label>
        <note>4Fe-4S-substrate</note>
    </ligand>
</feature>
<dbReference type="InterPro" id="IPR013785">
    <property type="entry name" value="Aldolase_TIM"/>
</dbReference>
<comment type="similarity">
    <text evidence="10">Belongs to the radical SAM superfamily. MoaA family.</text>
</comment>
<organism evidence="12 13">
    <name type="scientific">Ignicoccus pacificus DSM 13166</name>
    <dbReference type="NCBI Taxonomy" id="940294"/>
    <lineage>
        <taxon>Archaea</taxon>
        <taxon>Thermoproteota</taxon>
        <taxon>Thermoprotei</taxon>
        <taxon>Desulfurococcales</taxon>
        <taxon>Desulfurococcaceae</taxon>
        <taxon>Ignicoccus</taxon>
    </lineage>
</organism>
<evidence type="ECO:0000313" key="13">
    <source>
        <dbReference type="Proteomes" id="UP001063698"/>
    </source>
</evidence>
<dbReference type="SFLD" id="SFLDS00029">
    <property type="entry name" value="Radical_SAM"/>
    <property type="match status" value="1"/>
</dbReference>
<dbReference type="SFLD" id="SFLDG01383">
    <property type="entry name" value="cyclic_pyranopterin_phosphate"/>
    <property type="match status" value="1"/>
</dbReference>
<feature type="binding site" evidence="10">
    <location>
        <position position="264"/>
    </location>
    <ligand>
        <name>[4Fe-4S] cluster</name>
        <dbReference type="ChEBI" id="CHEBI:49883"/>
        <label>2</label>
        <note>4Fe-4S-substrate</note>
    </ligand>
</feature>
<feature type="binding site" evidence="10">
    <location>
        <position position="66"/>
    </location>
    <ligand>
        <name>S-adenosyl-L-methionine</name>
        <dbReference type="ChEBI" id="CHEBI:59789"/>
    </ligand>
</feature>
<feature type="domain" description="Radical SAM core" evidence="11">
    <location>
        <begin position="6"/>
        <end position="228"/>
    </location>
</feature>
<feature type="binding site" evidence="10">
    <location>
        <position position="29"/>
    </location>
    <ligand>
        <name>[4Fe-4S] cluster</name>
        <dbReference type="ChEBI" id="CHEBI:49883"/>
        <label>1</label>
        <note>4Fe-4S-S-AdoMet</note>
    </ligand>
</feature>
<feature type="binding site" evidence="10">
    <location>
        <position position="62"/>
    </location>
    <ligand>
        <name>GTP</name>
        <dbReference type="ChEBI" id="CHEBI:37565"/>
    </ligand>
</feature>
<dbReference type="InterPro" id="IPR040064">
    <property type="entry name" value="MoaA-like"/>
</dbReference>
<dbReference type="InterPro" id="IPR058240">
    <property type="entry name" value="rSAM_sf"/>
</dbReference>
<dbReference type="GO" id="GO:0061798">
    <property type="term" value="F:GTP 3',8'-cyclase activity"/>
    <property type="evidence" value="ECO:0007669"/>
    <property type="project" value="UniProtKB-UniRule"/>
</dbReference>
<dbReference type="SFLD" id="SFLDG01386">
    <property type="entry name" value="main_SPASM_domain-containing"/>
    <property type="match status" value="1"/>
</dbReference>
<evidence type="ECO:0000313" key="12">
    <source>
        <dbReference type="EMBL" id="UXD21913.1"/>
    </source>
</evidence>
<protein>
    <recommendedName>
        <fullName evidence="10">Probable GTP 3',8-cyclase</fullName>
        <ecNumber evidence="10">4.1.99.22</ecNumber>
    </recommendedName>
    <alternativeName>
        <fullName evidence="10">Molybdenum cofactor biosynthesis protein A</fullName>
    </alternativeName>
</protein>
<evidence type="ECO:0000256" key="7">
    <source>
        <dbReference type="ARBA" id="ARBA00023134"/>
    </source>
</evidence>
<comment type="caution">
    <text evidence="10">Lacks conserved residue(s) required for the propagation of feature annotation.</text>
</comment>
<evidence type="ECO:0000256" key="6">
    <source>
        <dbReference type="ARBA" id="ARBA00023014"/>
    </source>
</evidence>
<keyword evidence="6 10" id="KW-0411">Iron-sulfur</keyword>
<evidence type="ECO:0000256" key="4">
    <source>
        <dbReference type="ARBA" id="ARBA00022741"/>
    </source>
</evidence>
<keyword evidence="7 10" id="KW-0342">GTP-binding</keyword>
<dbReference type="CDD" id="cd01335">
    <property type="entry name" value="Radical_SAM"/>
    <property type="match status" value="1"/>
</dbReference>
<comment type="catalytic activity">
    <reaction evidence="10">
        <text>GTP + AH2 + S-adenosyl-L-methionine = (8S)-3',8-cyclo-7,8-dihydroguanosine 5'-triphosphate + 5'-deoxyadenosine + L-methionine + A + H(+)</text>
        <dbReference type="Rhea" id="RHEA:49576"/>
        <dbReference type="ChEBI" id="CHEBI:13193"/>
        <dbReference type="ChEBI" id="CHEBI:15378"/>
        <dbReference type="ChEBI" id="CHEBI:17319"/>
        <dbReference type="ChEBI" id="CHEBI:17499"/>
        <dbReference type="ChEBI" id="CHEBI:37565"/>
        <dbReference type="ChEBI" id="CHEBI:57844"/>
        <dbReference type="ChEBI" id="CHEBI:59789"/>
        <dbReference type="ChEBI" id="CHEBI:131766"/>
        <dbReference type="EC" id="4.1.99.22"/>
    </reaction>
</comment>
<dbReference type="SFLD" id="SFLDG01067">
    <property type="entry name" value="SPASM/twitch_domain_containing"/>
    <property type="match status" value="1"/>
</dbReference>
<dbReference type="AlphaFoldDB" id="A0A977KBA0"/>
<dbReference type="GO" id="GO:0061799">
    <property type="term" value="F:cyclic pyranopterin monophosphate synthase activity"/>
    <property type="evidence" value="ECO:0007669"/>
    <property type="project" value="TreeGrafter"/>
</dbReference>
<feature type="binding site" evidence="10">
    <location>
        <position position="116"/>
    </location>
    <ligand>
        <name>S-adenosyl-L-methionine</name>
        <dbReference type="ChEBI" id="CHEBI:59789"/>
    </ligand>
</feature>
<gene>
    <name evidence="10" type="primary">moaA</name>
    <name evidence="12" type="ORF">IPA_09470</name>
</gene>
<evidence type="ECO:0000256" key="10">
    <source>
        <dbReference type="HAMAP-Rule" id="MF_01225"/>
    </source>
</evidence>
<dbReference type="GO" id="GO:0005525">
    <property type="term" value="F:GTP binding"/>
    <property type="evidence" value="ECO:0007669"/>
    <property type="project" value="UniProtKB-UniRule"/>
</dbReference>
<evidence type="ECO:0000256" key="8">
    <source>
        <dbReference type="ARBA" id="ARBA00023150"/>
    </source>
</evidence>
<keyword evidence="4 10" id="KW-0547">Nucleotide-binding</keyword>
<feature type="binding site" evidence="10">
    <location>
        <begin position="252"/>
        <end position="254"/>
    </location>
    <ligand>
        <name>GTP</name>
        <dbReference type="ChEBI" id="CHEBI:37565"/>
    </ligand>
</feature>
<dbReference type="PANTHER" id="PTHR22960">
    <property type="entry name" value="MOLYBDOPTERIN COFACTOR SYNTHESIS PROTEIN A"/>
    <property type="match status" value="1"/>
</dbReference>
<dbReference type="Pfam" id="PF06463">
    <property type="entry name" value="Mob_synth_C"/>
    <property type="match status" value="1"/>
</dbReference>
<keyword evidence="13" id="KW-1185">Reference proteome</keyword>
<dbReference type="KEGG" id="ipc:IPA_09470"/>
<comment type="pathway">
    <text evidence="10">Cofactor biosynthesis; molybdopterin biosynthesis.</text>
</comment>
<feature type="binding site" evidence="10">
    <location>
        <position position="22"/>
    </location>
    <ligand>
        <name>[4Fe-4S] cluster</name>
        <dbReference type="ChEBI" id="CHEBI:49883"/>
        <label>1</label>
        <note>4Fe-4S-S-AdoMet</note>
    </ligand>
</feature>
<dbReference type="NCBIfam" id="NF001199">
    <property type="entry name" value="PRK00164.2-1"/>
    <property type="match status" value="1"/>
</dbReference>
<feature type="binding site" evidence="10">
    <location>
        <position position="26"/>
    </location>
    <ligand>
        <name>[4Fe-4S] cluster</name>
        <dbReference type="ChEBI" id="CHEBI:49883"/>
        <label>1</label>
        <note>4Fe-4S-S-AdoMet</note>
    </ligand>
</feature>
<keyword evidence="2 10" id="KW-0949">S-adenosyl-L-methionine</keyword>
<dbReference type="GO" id="GO:0006777">
    <property type="term" value="P:Mo-molybdopterin cofactor biosynthetic process"/>
    <property type="evidence" value="ECO:0007669"/>
    <property type="project" value="UniProtKB-UniRule"/>
</dbReference>
<dbReference type="GO" id="GO:0051539">
    <property type="term" value="F:4 iron, 4 sulfur cluster binding"/>
    <property type="evidence" value="ECO:0007669"/>
    <property type="project" value="UniProtKB-UniRule"/>
</dbReference>
<comment type="function">
    <text evidence="10">Catalyzes the cyclization of GTP to (8S)-3',8-cyclo-7,8-dihydroguanosine 5'-triphosphate.</text>
</comment>
<keyword evidence="1 10" id="KW-0004">4Fe-4S</keyword>
<keyword evidence="8 10" id="KW-0501">Molybdenum cofactor biosynthesis</keyword>
<dbReference type="EMBL" id="CP006868">
    <property type="protein sequence ID" value="UXD21913.1"/>
    <property type="molecule type" value="Genomic_DNA"/>
</dbReference>
<reference evidence="12" key="1">
    <citation type="submission" date="2013-11" db="EMBL/GenBank/DDBJ databases">
        <title>Comparative genomics of Ignicoccus.</title>
        <authorList>
            <person name="Podar M."/>
        </authorList>
    </citation>
    <scope>NUCLEOTIDE SEQUENCE</scope>
    <source>
        <strain evidence="12">DSM 13166</strain>
    </source>
</reference>
<sequence>MTIYDAYGRPFKSLRIAVTDLCNFKCFFCHREGVEGVKDELNVEEFALIAKASRALGAEDVKLTGGEPLLKPRIEHLVAQLNEIGFKDISMTTNGYLLKKLAPALIDSGLKRINVSLHSLRRERFRKITGVDALERVVEGIQTALELGLPVTINVTVLKGINEDELMDLISFASSRGMNVHLIELHPVGRGKDVFNQAHSFPDELLNELEKRASRKEIRRLHNRLRFIMENGSIVELVRPVSNPLFCAGCLRIRVSPDGKLYPCLNEYNRLVDVKDIIRSDLEEDEKIERIMKKIVEINRFRRPYAMWSIQYEKEIIMGDKERWCEFKKLYRKKNFTFRIGMPKRDGTLQL</sequence>
<evidence type="ECO:0000259" key="11">
    <source>
        <dbReference type="PROSITE" id="PS51918"/>
    </source>
</evidence>
<evidence type="ECO:0000256" key="5">
    <source>
        <dbReference type="ARBA" id="ARBA00023004"/>
    </source>
</evidence>